<dbReference type="InterPro" id="IPR052705">
    <property type="entry name" value="Gliding_Motility_GTPase"/>
</dbReference>
<dbReference type="RefSeq" id="WP_095986015.1">
    <property type="nucleotide sequence ID" value="NZ_CP022098.1"/>
</dbReference>
<dbReference type="GO" id="GO:0005525">
    <property type="term" value="F:GTP binding"/>
    <property type="evidence" value="ECO:0007669"/>
    <property type="project" value="UniProtKB-KW"/>
</dbReference>
<dbReference type="CDD" id="cd00882">
    <property type="entry name" value="Ras_like_GTPase"/>
    <property type="match status" value="1"/>
</dbReference>
<dbReference type="Gene3D" id="3.40.50.300">
    <property type="entry name" value="P-loop containing nucleotide triphosphate hydrolases"/>
    <property type="match status" value="1"/>
</dbReference>
<protein>
    <submittedName>
        <fullName evidence="4">Gliding motility protein MglA</fullName>
    </submittedName>
</protein>
<evidence type="ECO:0000256" key="2">
    <source>
        <dbReference type="ARBA" id="ARBA00023134"/>
    </source>
</evidence>
<dbReference type="EMBL" id="CP022098">
    <property type="protein sequence ID" value="ATB37744.1"/>
    <property type="molecule type" value="Genomic_DNA"/>
</dbReference>
<dbReference type="SUPFAM" id="SSF52540">
    <property type="entry name" value="P-loop containing nucleoside triphosphate hydrolases"/>
    <property type="match status" value="1"/>
</dbReference>
<dbReference type="PANTHER" id="PTHR42708:SF1">
    <property type="entry name" value="GLIDING MOTILITY PROTEIN MGLA"/>
    <property type="match status" value="1"/>
</dbReference>
<feature type="compositionally biased region" description="Low complexity" evidence="3">
    <location>
        <begin position="228"/>
        <end position="257"/>
    </location>
</feature>
<dbReference type="AlphaFoldDB" id="A0A250J180"/>
<dbReference type="Proteomes" id="UP000217257">
    <property type="component" value="Chromosome"/>
</dbReference>
<keyword evidence="2" id="KW-0342">GTP-binding</keyword>
<dbReference type="GO" id="GO:0003924">
    <property type="term" value="F:GTPase activity"/>
    <property type="evidence" value="ECO:0007669"/>
    <property type="project" value="InterPro"/>
</dbReference>
<sequence length="388" mass="41173">MSSVNLVAREVAAKIVFYGPGLSGKTSTLRKIYETVRPAHRGEMMSIATEGDRTLFFDFLPVKVERVNDCTVRLALYTVPGQVFYNATRKLVLQGADGVVFVADSQPEMMDANRESMANLQENLLEQGIRLERFPLVVQWNKRDLTSALPVAELREALNPRLVPDFETEAISGKGVLDALKGITRLVIQDLRAKRIVPPPRSANPVAAPRPAGRGLEAELSQHLVGRTSAASTSVSSTTTASASLAAPRPAMPSRSMPAVGAPQVVVAPTAPPALTGQRPLGAASALAPSELFDHARAAEGAFATGDYGTCIQACLDAARRGLALAGEGPLGAQAYLLHVDGGDLLKLQTLGARGGSYRVDDAAFALYVLMQIFTRLHTAGLPTPATE</sequence>
<name>A0A250J180_9BACT</name>
<gene>
    <name evidence="4" type="ORF">CYFUS_003169</name>
</gene>
<dbReference type="InterPro" id="IPR027417">
    <property type="entry name" value="P-loop_NTPase"/>
</dbReference>
<dbReference type="Pfam" id="PF00025">
    <property type="entry name" value="Arf"/>
    <property type="match status" value="1"/>
</dbReference>
<dbReference type="InterPro" id="IPR006689">
    <property type="entry name" value="Small_GTPase_ARF/SAR"/>
</dbReference>
<organism evidence="4 5">
    <name type="scientific">Cystobacter fuscus</name>
    <dbReference type="NCBI Taxonomy" id="43"/>
    <lineage>
        <taxon>Bacteria</taxon>
        <taxon>Pseudomonadati</taxon>
        <taxon>Myxococcota</taxon>
        <taxon>Myxococcia</taxon>
        <taxon>Myxococcales</taxon>
        <taxon>Cystobacterineae</taxon>
        <taxon>Archangiaceae</taxon>
        <taxon>Cystobacter</taxon>
    </lineage>
</organism>
<reference evidence="4 5" key="1">
    <citation type="submission" date="2017-06" db="EMBL/GenBank/DDBJ databases">
        <title>Sequencing and comparative analysis of myxobacterial genomes.</title>
        <authorList>
            <person name="Rupp O."/>
            <person name="Goesmann A."/>
            <person name="Sogaard-Andersen L."/>
        </authorList>
    </citation>
    <scope>NUCLEOTIDE SEQUENCE [LARGE SCALE GENOMIC DNA]</scope>
    <source>
        <strain evidence="4 5">DSM 52655</strain>
    </source>
</reference>
<evidence type="ECO:0000256" key="3">
    <source>
        <dbReference type="SAM" id="MobiDB-lite"/>
    </source>
</evidence>
<evidence type="ECO:0000313" key="5">
    <source>
        <dbReference type="Proteomes" id="UP000217257"/>
    </source>
</evidence>
<evidence type="ECO:0000313" key="4">
    <source>
        <dbReference type="EMBL" id="ATB37744.1"/>
    </source>
</evidence>
<dbReference type="PRINTS" id="PR00449">
    <property type="entry name" value="RASTRNSFRMNG"/>
</dbReference>
<dbReference type="KEGG" id="cfus:CYFUS_003169"/>
<dbReference type="PANTHER" id="PTHR42708">
    <property type="entry name" value="ATP/GTP-BINDING PROTEIN-RELATED"/>
    <property type="match status" value="1"/>
</dbReference>
<accession>A0A250J180</accession>
<keyword evidence="1" id="KW-0547">Nucleotide-binding</keyword>
<evidence type="ECO:0000256" key="1">
    <source>
        <dbReference type="ARBA" id="ARBA00022741"/>
    </source>
</evidence>
<feature type="region of interest" description="Disordered" evidence="3">
    <location>
        <begin position="227"/>
        <end position="257"/>
    </location>
</feature>
<proteinExistence type="predicted"/>